<dbReference type="GO" id="GO:0016020">
    <property type="term" value="C:membrane"/>
    <property type="evidence" value="ECO:0007669"/>
    <property type="project" value="UniProtKB-SubCell"/>
</dbReference>
<dbReference type="EMBL" id="KZ819636">
    <property type="protein sequence ID" value="PWN90523.1"/>
    <property type="molecule type" value="Genomic_DNA"/>
</dbReference>
<evidence type="ECO:0000256" key="6">
    <source>
        <dbReference type="SAM" id="SignalP"/>
    </source>
</evidence>
<feature type="compositionally biased region" description="Basic and acidic residues" evidence="5">
    <location>
        <begin position="372"/>
        <end position="411"/>
    </location>
</feature>
<dbReference type="GeneID" id="37043645"/>
<dbReference type="Pfam" id="PF07946">
    <property type="entry name" value="CCDC47"/>
    <property type="match status" value="1"/>
</dbReference>
<dbReference type="OrthoDB" id="10039147at2759"/>
<evidence type="ECO:0000256" key="1">
    <source>
        <dbReference type="ARBA" id="ARBA00004167"/>
    </source>
</evidence>
<feature type="compositionally biased region" description="Basic residues" evidence="5">
    <location>
        <begin position="412"/>
        <end position="430"/>
    </location>
</feature>
<dbReference type="Proteomes" id="UP000245768">
    <property type="component" value="Unassembled WGS sequence"/>
</dbReference>
<keyword evidence="8" id="KW-1185">Reference proteome</keyword>
<protein>
    <submittedName>
        <fullName evidence="7">DUF1682-domain-containing protein</fullName>
    </submittedName>
</protein>
<dbReference type="GO" id="GO:0005783">
    <property type="term" value="C:endoplasmic reticulum"/>
    <property type="evidence" value="ECO:0007669"/>
    <property type="project" value="InterPro"/>
</dbReference>
<feature type="chain" id="PRO_5016366163" evidence="6">
    <location>
        <begin position="33"/>
        <end position="430"/>
    </location>
</feature>
<gene>
    <name evidence="7" type="ORF">FA10DRAFT_266982</name>
</gene>
<evidence type="ECO:0000313" key="8">
    <source>
        <dbReference type="Proteomes" id="UP000245768"/>
    </source>
</evidence>
<keyword evidence="4" id="KW-0472">Membrane</keyword>
<evidence type="ECO:0000256" key="5">
    <source>
        <dbReference type="SAM" id="MobiDB-lite"/>
    </source>
</evidence>
<dbReference type="AlphaFoldDB" id="A0A316YR61"/>
<evidence type="ECO:0000313" key="7">
    <source>
        <dbReference type="EMBL" id="PWN90523.1"/>
    </source>
</evidence>
<dbReference type="FunCoup" id="A0A316YR61">
    <property type="interactions" value="216"/>
</dbReference>
<reference evidence="7 8" key="1">
    <citation type="journal article" date="2018" name="Mol. Biol. Evol.">
        <title>Broad Genomic Sampling Reveals a Smut Pathogenic Ancestry of the Fungal Clade Ustilaginomycotina.</title>
        <authorList>
            <person name="Kijpornyongpan T."/>
            <person name="Mondo S.J."/>
            <person name="Barry K."/>
            <person name="Sandor L."/>
            <person name="Lee J."/>
            <person name="Lipzen A."/>
            <person name="Pangilinan J."/>
            <person name="LaButti K."/>
            <person name="Hainaut M."/>
            <person name="Henrissat B."/>
            <person name="Grigoriev I.V."/>
            <person name="Spatafora J.W."/>
            <person name="Aime M.C."/>
        </authorList>
    </citation>
    <scope>NUCLEOTIDE SEQUENCE [LARGE SCALE GENOMIC DNA]</scope>
    <source>
        <strain evidence="7 8">MCA 4198</strain>
    </source>
</reference>
<dbReference type="PANTHER" id="PTHR12883">
    <property type="entry name" value="ADIPOCYTE-SPECIFIC PROTEIN 4-RELATED"/>
    <property type="match status" value="1"/>
</dbReference>
<dbReference type="InParanoid" id="A0A316YR61"/>
<evidence type="ECO:0000256" key="3">
    <source>
        <dbReference type="ARBA" id="ARBA00022989"/>
    </source>
</evidence>
<dbReference type="GO" id="GO:0032469">
    <property type="term" value="P:endoplasmic reticulum calcium ion homeostasis"/>
    <property type="evidence" value="ECO:0007669"/>
    <property type="project" value="InterPro"/>
</dbReference>
<feature type="signal peptide" evidence="6">
    <location>
        <begin position="1"/>
        <end position="32"/>
    </location>
</feature>
<feature type="region of interest" description="Disordered" evidence="5">
    <location>
        <begin position="372"/>
        <end position="430"/>
    </location>
</feature>
<dbReference type="PANTHER" id="PTHR12883:SF0">
    <property type="entry name" value="PAT COMPLEX SUBUNIT CCDC47"/>
    <property type="match status" value="1"/>
</dbReference>
<evidence type="ECO:0000256" key="2">
    <source>
        <dbReference type="ARBA" id="ARBA00022692"/>
    </source>
</evidence>
<evidence type="ECO:0000256" key="4">
    <source>
        <dbReference type="ARBA" id="ARBA00023136"/>
    </source>
</evidence>
<dbReference type="STRING" id="215250.A0A316YR61"/>
<accession>A0A316YR61</accession>
<proteinExistence type="predicted"/>
<dbReference type="RefSeq" id="XP_025377721.1">
    <property type="nucleotide sequence ID" value="XM_025521729.1"/>
</dbReference>
<keyword evidence="2" id="KW-0812">Transmembrane</keyword>
<organism evidence="7 8">
    <name type="scientific">Acaromyces ingoldii</name>
    <dbReference type="NCBI Taxonomy" id="215250"/>
    <lineage>
        <taxon>Eukaryota</taxon>
        <taxon>Fungi</taxon>
        <taxon>Dikarya</taxon>
        <taxon>Basidiomycota</taxon>
        <taxon>Ustilaginomycotina</taxon>
        <taxon>Exobasidiomycetes</taxon>
        <taxon>Exobasidiales</taxon>
        <taxon>Cryptobasidiaceae</taxon>
        <taxon>Acaromyces</taxon>
    </lineage>
</organism>
<keyword evidence="6" id="KW-0732">Signal</keyword>
<dbReference type="InterPro" id="IPR012879">
    <property type="entry name" value="CCDC47"/>
</dbReference>
<sequence length="430" mass="47719">MAPFRGHLLPSQRALLAVTAMGLVMFSDIAQAFELPSFVSKYVDSKRLHELAGADKGYEFTVMNQKMHFKPDEWRMEAVLLGASLLYLFLHFTGKARNRSLVTTWVRTAMPLLEDEFAAVAKRDDGSGEGKLIWNGGSQALLYASGRRGIEGLHVLFELKPFHDPLELLYNFVWDIATASPVASSRDVITLTFMLPYLNPDNVGGVFALVDKSVLRATRKGRFDLTFAKVIDAENAAEQRSLDNRFAIMSENGELTDALLGEIGDRGANQRHKVGLQAALNGDGGHLLESLVLSDQPKARPEVGPVPVAERARTLTLTLRVPRSHAQAKDSLALVESACNLVDALELGHAKLSASTVSKLRATRAQVDKDIEEEASKYDREEQEEARQAAKKKAEQEKFDKLSPAEQEKRKQVEKKRQMRKAQGKQVKAR</sequence>
<name>A0A316YR61_9BASI</name>
<dbReference type="GO" id="GO:0005509">
    <property type="term" value="F:calcium ion binding"/>
    <property type="evidence" value="ECO:0007669"/>
    <property type="project" value="InterPro"/>
</dbReference>
<comment type="subcellular location">
    <subcellularLocation>
        <location evidence="1">Membrane</location>
        <topology evidence="1">Single-pass membrane protein</topology>
    </subcellularLocation>
</comment>
<keyword evidence="3" id="KW-1133">Transmembrane helix</keyword>